<name>A0ABM7S6B1_9FLAO</name>
<dbReference type="GO" id="GO:0008168">
    <property type="term" value="F:methyltransferase activity"/>
    <property type="evidence" value="ECO:0007669"/>
    <property type="project" value="UniProtKB-KW"/>
</dbReference>
<dbReference type="RefSeq" id="WP_221258201.1">
    <property type="nucleotide sequence ID" value="NZ_AP024749.1"/>
</dbReference>
<gene>
    <name evidence="4" type="ORF">KK2020170_19750</name>
</gene>
<keyword evidence="5" id="KW-1185">Reference proteome</keyword>
<dbReference type="PANTHER" id="PTHR43861:SF1">
    <property type="entry name" value="TRANS-ACONITATE 2-METHYLTRANSFERASE"/>
    <property type="match status" value="1"/>
</dbReference>
<dbReference type="InterPro" id="IPR041698">
    <property type="entry name" value="Methyltransf_25"/>
</dbReference>
<proteinExistence type="predicted"/>
<accession>A0ABM7S6B1</accession>
<keyword evidence="2" id="KW-0808">Transferase</keyword>
<keyword evidence="1 4" id="KW-0489">Methyltransferase</keyword>
<protein>
    <submittedName>
        <fullName evidence="4">SAM-dependent methyltransferase</fullName>
    </submittedName>
</protein>
<dbReference type="Pfam" id="PF13649">
    <property type="entry name" value="Methyltransf_25"/>
    <property type="match status" value="1"/>
</dbReference>
<dbReference type="CDD" id="cd02440">
    <property type="entry name" value="AdoMet_MTases"/>
    <property type="match status" value="1"/>
</dbReference>
<evidence type="ECO:0000313" key="4">
    <source>
        <dbReference type="EMBL" id="BCY29107.1"/>
    </source>
</evidence>
<evidence type="ECO:0000256" key="1">
    <source>
        <dbReference type="ARBA" id="ARBA00022603"/>
    </source>
</evidence>
<dbReference type="EMBL" id="AP024749">
    <property type="protein sequence ID" value="BCY29107.1"/>
    <property type="molecule type" value="Genomic_DNA"/>
</dbReference>
<dbReference type="SUPFAM" id="SSF53335">
    <property type="entry name" value="S-adenosyl-L-methionine-dependent methyltransferases"/>
    <property type="match status" value="1"/>
</dbReference>
<evidence type="ECO:0000259" key="3">
    <source>
        <dbReference type="Pfam" id="PF13649"/>
    </source>
</evidence>
<dbReference type="PANTHER" id="PTHR43861">
    <property type="entry name" value="TRANS-ACONITATE 2-METHYLTRANSFERASE-RELATED"/>
    <property type="match status" value="1"/>
</dbReference>
<sequence length="210" mass="23999">MDKTQKAVEVFNNYANLYEERFMNFDLYNDTFDLFCETIAKENPDVLELACGPGNITKYLLAKRSDLKILGTDLAPKMIELALKNNPLANFQLLDCRDFLQLNKNFDAILCGFGLPYLSENDSIQLIKDAAVCLNKKGVLYISTMEENEDRKSGYKKGSTGDEIYIYYHQASYLVNALKEFGFKIISEQRKSFPEKDGTYTTDLILIAQK</sequence>
<reference evidence="4 5" key="1">
    <citation type="submission" date="2021-06" db="EMBL/GenBank/DDBJ databases">
        <title>Whole genome sequences of Flavobacterium sp. KK2020170 and assembly.</title>
        <authorList>
            <person name="Kitahara K."/>
            <person name="Miyoshi S."/>
            <person name="Uesaka K."/>
        </authorList>
    </citation>
    <scope>NUCLEOTIDE SEQUENCE [LARGE SCALE GENOMIC DNA]</scope>
    <source>
        <strain evidence="4 5">KK2020170</strain>
    </source>
</reference>
<evidence type="ECO:0000313" key="5">
    <source>
        <dbReference type="Proteomes" id="UP000825258"/>
    </source>
</evidence>
<evidence type="ECO:0000256" key="2">
    <source>
        <dbReference type="ARBA" id="ARBA00022679"/>
    </source>
</evidence>
<organism evidence="4 5">
    <name type="scientific">Flavobacterium okayamense</name>
    <dbReference type="NCBI Taxonomy" id="2830782"/>
    <lineage>
        <taxon>Bacteria</taxon>
        <taxon>Pseudomonadati</taxon>
        <taxon>Bacteroidota</taxon>
        <taxon>Flavobacteriia</taxon>
        <taxon>Flavobacteriales</taxon>
        <taxon>Flavobacteriaceae</taxon>
        <taxon>Flavobacterium</taxon>
    </lineage>
</organism>
<dbReference type="Gene3D" id="3.40.50.150">
    <property type="entry name" value="Vaccinia Virus protein VP39"/>
    <property type="match status" value="1"/>
</dbReference>
<dbReference type="Proteomes" id="UP000825258">
    <property type="component" value="Chromosome"/>
</dbReference>
<feature type="domain" description="Methyltransferase" evidence="3">
    <location>
        <begin position="46"/>
        <end position="138"/>
    </location>
</feature>
<dbReference type="GO" id="GO:0032259">
    <property type="term" value="P:methylation"/>
    <property type="evidence" value="ECO:0007669"/>
    <property type="project" value="UniProtKB-KW"/>
</dbReference>
<dbReference type="InterPro" id="IPR029063">
    <property type="entry name" value="SAM-dependent_MTases_sf"/>
</dbReference>